<evidence type="ECO:0000259" key="11">
    <source>
        <dbReference type="PROSITE" id="PS50939"/>
    </source>
</evidence>
<dbReference type="EMBL" id="CM017885">
    <property type="protein sequence ID" value="KAG1367871.1"/>
    <property type="molecule type" value="Genomic_DNA"/>
</dbReference>
<dbReference type="PROSITE" id="PS50939">
    <property type="entry name" value="CYTOCHROME_B561"/>
    <property type="match status" value="2"/>
</dbReference>
<accession>A0A8K0NBI8</accession>
<evidence type="ECO:0000259" key="10">
    <source>
        <dbReference type="PROSITE" id="PS50836"/>
    </source>
</evidence>
<evidence type="ECO:0000256" key="2">
    <source>
        <dbReference type="ARBA" id="ARBA00022448"/>
    </source>
</evidence>
<reference evidence="12" key="1">
    <citation type="journal article" date="2017" name="Gigascience">
        <title>The genome draft of coconut (Cocos nucifera).</title>
        <authorList>
            <person name="Xiao Y."/>
            <person name="Xu P."/>
            <person name="Fan H."/>
            <person name="Baudouin L."/>
            <person name="Xia W."/>
            <person name="Bocs S."/>
            <person name="Xu J."/>
            <person name="Li Q."/>
            <person name="Guo A."/>
            <person name="Zhou L."/>
            <person name="Li J."/>
            <person name="Wu Y."/>
            <person name="Ma Z."/>
            <person name="Armero A."/>
            <person name="Issali A.E."/>
            <person name="Liu N."/>
            <person name="Peng M."/>
            <person name="Yang Y."/>
        </authorList>
    </citation>
    <scope>NUCLEOTIDE SEQUENCE</scope>
    <source>
        <tissue evidence="12">Spear leaf of Hainan Tall coconut</tissue>
    </source>
</reference>
<feature type="domain" description="DOMON" evidence="10">
    <location>
        <begin position="273"/>
        <end position="386"/>
    </location>
</feature>
<dbReference type="PROSITE" id="PS50836">
    <property type="entry name" value="DOMON"/>
    <property type="match status" value="2"/>
</dbReference>
<keyword evidence="4 9" id="KW-0732">Signal</keyword>
<feature type="chain" id="PRO_5035480517" evidence="9">
    <location>
        <begin position="22"/>
        <end position="592"/>
    </location>
</feature>
<feature type="domain" description="DOMON" evidence="10">
    <location>
        <begin position="45"/>
        <end position="158"/>
    </location>
</feature>
<gene>
    <name evidence="12" type="ORF">COCNU_14G003390</name>
</gene>
<feature type="transmembrane region" description="Helical" evidence="8">
    <location>
        <begin position="200"/>
        <end position="220"/>
    </location>
</feature>
<evidence type="ECO:0000256" key="4">
    <source>
        <dbReference type="ARBA" id="ARBA00022729"/>
    </source>
</evidence>
<dbReference type="CDD" id="cd08760">
    <property type="entry name" value="Cyt_b561_FRRS1_like"/>
    <property type="match status" value="2"/>
</dbReference>
<proteinExistence type="predicted"/>
<evidence type="ECO:0000256" key="3">
    <source>
        <dbReference type="ARBA" id="ARBA00022692"/>
    </source>
</evidence>
<dbReference type="SMART" id="SM00664">
    <property type="entry name" value="DoH"/>
    <property type="match status" value="2"/>
</dbReference>
<name>A0A8K0NBI8_COCNU</name>
<dbReference type="OrthoDB" id="19261at2759"/>
<evidence type="ECO:0000256" key="5">
    <source>
        <dbReference type="ARBA" id="ARBA00022982"/>
    </source>
</evidence>
<comment type="caution">
    <text evidence="12">The sequence shown here is derived from an EMBL/GenBank/DDBJ whole genome shotgun (WGS) entry which is preliminary data.</text>
</comment>
<comment type="subcellular location">
    <subcellularLocation>
        <location evidence="1">Membrane</location>
    </subcellularLocation>
</comment>
<dbReference type="Pfam" id="PF03188">
    <property type="entry name" value="Cytochrom_B561"/>
    <property type="match status" value="1"/>
</dbReference>
<feature type="transmembrane region" description="Helical" evidence="8">
    <location>
        <begin position="534"/>
        <end position="552"/>
    </location>
</feature>
<keyword evidence="7 8" id="KW-0472">Membrane</keyword>
<keyword evidence="13" id="KW-1185">Reference proteome</keyword>
<dbReference type="Proteomes" id="UP000797356">
    <property type="component" value="Chromosome 14"/>
</dbReference>
<feature type="signal peptide" evidence="9">
    <location>
        <begin position="1"/>
        <end position="21"/>
    </location>
</feature>
<evidence type="ECO:0000256" key="6">
    <source>
        <dbReference type="ARBA" id="ARBA00022989"/>
    </source>
</evidence>
<feature type="transmembrane region" description="Helical" evidence="8">
    <location>
        <begin position="558"/>
        <end position="579"/>
    </location>
</feature>
<dbReference type="InterPro" id="IPR045266">
    <property type="entry name" value="DOH_DOMON"/>
</dbReference>
<organism evidence="12 13">
    <name type="scientific">Cocos nucifera</name>
    <name type="common">Coconut palm</name>
    <dbReference type="NCBI Taxonomy" id="13894"/>
    <lineage>
        <taxon>Eukaryota</taxon>
        <taxon>Viridiplantae</taxon>
        <taxon>Streptophyta</taxon>
        <taxon>Embryophyta</taxon>
        <taxon>Tracheophyta</taxon>
        <taxon>Spermatophyta</taxon>
        <taxon>Magnoliopsida</taxon>
        <taxon>Liliopsida</taxon>
        <taxon>Arecaceae</taxon>
        <taxon>Arecoideae</taxon>
        <taxon>Cocoseae</taxon>
        <taxon>Attaleinae</taxon>
        <taxon>Cocos</taxon>
    </lineage>
</organism>
<evidence type="ECO:0000313" key="13">
    <source>
        <dbReference type="Proteomes" id="UP000797356"/>
    </source>
</evidence>
<keyword evidence="6 8" id="KW-1133">Transmembrane helix</keyword>
<dbReference type="SUPFAM" id="SSF49344">
    <property type="entry name" value="CBD9-like"/>
    <property type="match status" value="2"/>
</dbReference>
<feature type="transmembrane region" description="Helical" evidence="8">
    <location>
        <begin position="428"/>
        <end position="448"/>
    </location>
</feature>
<dbReference type="CDD" id="cd09631">
    <property type="entry name" value="DOMON_DOH"/>
    <property type="match status" value="2"/>
</dbReference>
<dbReference type="InterPro" id="IPR005018">
    <property type="entry name" value="DOMON_domain"/>
</dbReference>
<sequence>MGCGFLALILALGAAIGAARAQSCEEDLPAALTNYSGLACTPVWNNFILRYSKDQDDALSIVLSTTYATGWVGMGFSKDGMMVGSSAVVGWMGKTGIPHIEPYYLGGKSSSEVKLNQGRLLTTSVQPTVLVEQAKIYIAFQLNLSAPITQQKLLFALGTKIPVNKRLTIHDDKTSISFDFSAGTSSAASSYPSNLKRTHGALAIFGWGVLLPIGAIVARYCRQWDPLWYYLHAAIQFIGFIFGLAAVVAGVALYDKLHANVAAHRGLGIFVLVLGILQYSKDQDDALSIVLSTTYATGWVGMGFSKDGMMVGSSAVVGWMGKTGIPHIEPYYLGGKSSSEVKLNQGRLLTTSVQPTVLVEQAKIYIAFQLNLSAPITQQKLLFALGTKIPVNKRLTIHDDKTSISFDFSAGTSSAASSYPSNLKRTHGALAIFGWGVLLPIGAIVARYCRQWDPLWYYLHAAIQFIGFIFGLAAVVAGVALYDKLHANVAAHRGLGIFVLVLGILQVIAFFLRPDKDSKIRKYWNWYHQWAGRLALFFAAVNIVLGIQVGGAGSSWKIGYGFNLAVLLIACIVLEVLLWTRWSKRSAAYPTY</sequence>
<dbReference type="PANTHER" id="PTHR23130">
    <property type="entry name" value="CYTOCHROME B561 AND DOMON DOMAIN-CONTAINING PROTEIN"/>
    <property type="match status" value="1"/>
</dbReference>
<evidence type="ECO:0000313" key="12">
    <source>
        <dbReference type="EMBL" id="KAG1367871.1"/>
    </source>
</evidence>
<protein>
    <submittedName>
        <fullName evidence="12">Putative Cytochrome b561 and DOMON domain-containing protein</fullName>
    </submittedName>
</protein>
<feature type="domain" description="Cytochrome b561" evidence="11">
    <location>
        <begin position="161"/>
        <end position="369"/>
    </location>
</feature>
<evidence type="ECO:0000256" key="8">
    <source>
        <dbReference type="SAM" id="Phobius"/>
    </source>
</evidence>
<dbReference type="Gene3D" id="1.20.120.1770">
    <property type="match status" value="2"/>
</dbReference>
<dbReference type="PANTHER" id="PTHR23130:SF115">
    <property type="entry name" value="OS01G0680900 PROTEIN"/>
    <property type="match status" value="1"/>
</dbReference>
<keyword evidence="3 8" id="KW-0812">Transmembrane</keyword>
<feature type="transmembrane region" description="Helical" evidence="8">
    <location>
        <begin position="259"/>
        <end position="279"/>
    </location>
</feature>
<dbReference type="SMART" id="SM00665">
    <property type="entry name" value="B561"/>
    <property type="match status" value="2"/>
</dbReference>
<dbReference type="AlphaFoldDB" id="A0A8K0NBI8"/>
<feature type="transmembrane region" description="Helical" evidence="8">
    <location>
        <begin position="455"/>
        <end position="482"/>
    </location>
</feature>
<evidence type="ECO:0000256" key="7">
    <source>
        <dbReference type="ARBA" id="ARBA00023136"/>
    </source>
</evidence>
<dbReference type="Pfam" id="PF03351">
    <property type="entry name" value="DOMON"/>
    <property type="match status" value="2"/>
</dbReference>
<evidence type="ECO:0000256" key="1">
    <source>
        <dbReference type="ARBA" id="ARBA00004370"/>
    </source>
</evidence>
<reference evidence="12" key="2">
    <citation type="submission" date="2019-07" db="EMBL/GenBank/DDBJ databases">
        <authorList>
            <person name="Yang Y."/>
            <person name="Bocs S."/>
            <person name="Baudouin L."/>
        </authorList>
    </citation>
    <scope>NUCLEOTIDE SEQUENCE</scope>
    <source>
        <tissue evidence="12">Spear leaf of Hainan Tall coconut</tissue>
    </source>
</reference>
<dbReference type="GO" id="GO:0016020">
    <property type="term" value="C:membrane"/>
    <property type="evidence" value="ECO:0007669"/>
    <property type="project" value="UniProtKB-SubCell"/>
</dbReference>
<feature type="domain" description="Cytochrome b561" evidence="11">
    <location>
        <begin position="389"/>
        <end position="583"/>
    </location>
</feature>
<keyword evidence="5" id="KW-0249">Electron transport</keyword>
<evidence type="ECO:0000256" key="9">
    <source>
        <dbReference type="SAM" id="SignalP"/>
    </source>
</evidence>
<keyword evidence="2" id="KW-0813">Transport</keyword>
<feature type="transmembrane region" description="Helical" evidence="8">
    <location>
        <begin position="494"/>
        <end position="513"/>
    </location>
</feature>
<dbReference type="InterPro" id="IPR006593">
    <property type="entry name" value="Cyt_b561/ferric_Rdtase_TM"/>
</dbReference>
<feature type="transmembrane region" description="Helical" evidence="8">
    <location>
        <begin position="286"/>
        <end position="304"/>
    </location>
</feature>
<feature type="transmembrane region" description="Helical" evidence="8">
    <location>
        <begin position="227"/>
        <end position="253"/>
    </location>
</feature>